<comment type="caution">
    <text evidence="5">The sequence shown here is derived from an EMBL/GenBank/DDBJ whole genome shotgun (WGS) entry which is preliminary data.</text>
</comment>
<evidence type="ECO:0000256" key="1">
    <source>
        <dbReference type="ARBA" id="ARBA00023015"/>
    </source>
</evidence>
<dbReference type="PROSITE" id="PS50949">
    <property type="entry name" value="HTH_GNTR"/>
    <property type="match status" value="1"/>
</dbReference>
<keyword evidence="6" id="KW-1185">Reference proteome</keyword>
<keyword evidence="3" id="KW-0804">Transcription</keyword>
<evidence type="ECO:0000259" key="4">
    <source>
        <dbReference type="PROSITE" id="PS50949"/>
    </source>
</evidence>
<dbReference type="SMART" id="SM00345">
    <property type="entry name" value="HTH_GNTR"/>
    <property type="match status" value="1"/>
</dbReference>
<accession>A0A2T0QXV1</accession>
<dbReference type="EMBL" id="PVZF01000015">
    <property type="protein sequence ID" value="PRY10868.1"/>
    <property type="molecule type" value="Genomic_DNA"/>
</dbReference>
<dbReference type="InterPro" id="IPR036388">
    <property type="entry name" value="WH-like_DNA-bd_sf"/>
</dbReference>
<dbReference type="InterPro" id="IPR000524">
    <property type="entry name" value="Tscrpt_reg_HTH_GntR"/>
</dbReference>
<reference evidence="5 6" key="1">
    <citation type="submission" date="2018-03" db="EMBL/GenBank/DDBJ databases">
        <title>Genomic Encyclopedia of Archaeal and Bacterial Type Strains, Phase II (KMG-II): from individual species to whole genera.</title>
        <authorList>
            <person name="Goeker M."/>
        </authorList>
    </citation>
    <scope>NUCLEOTIDE SEQUENCE [LARGE SCALE GENOMIC DNA]</scope>
    <source>
        <strain evidence="5 6">DSM 19711</strain>
    </source>
</reference>
<dbReference type="InterPro" id="IPR011711">
    <property type="entry name" value="GntR_C"/>
</dbReference>
<dbReference type="Pfam" id="PF07729">
    <property type="entry name" value="FCD"/>
    <property type="match status" value="1"/>
</dbReference>
<dbReference type="Pfam" id="PF00392">
    <property type="entry name" value="GntR"/>
    <property type="match status" value="1"/>
</dbReference>
<evidence type="ECO:0000313" key="5">
    <source>
        <dbReference type="EMBL" id="PRY10868.1"/>
    </source>
</evidence>
<dbReference type="PANTHER" id="PTHR43537">
    <property type="entry name" value="TRANSCRIPTIONAL REGULATOR, GNTR FAMILY"/>
    <property type="match status" value="1"/>
</dbReference>
<dbReference type="Gene3D" id="1.20.120.530">
    <property type="entry name" value="GntR ligand-binding domain-like"/>
    <property type="match status" value="1"/>
</dbReference>
<dbReference type="InterPro" id="IPR008920">
    <property type="entry name" value="TF_FadR/GntR_C"/>
</dbReference>
<dbReference type="CDD" id="cd07377">
    <property type="entry name" value="WHTH_GntR"/>
    <property type="match status" value="1"/>
</dbReference>
<evidence type="ECO:0000313" key="6">
    <source>
        <dbReference type="Proteomes" id="UP000238083"/>
    </source>
</evidence>
<dbReference type="AlphaFoldDB" id="A0A2T0QXV1"/>
<gene>
    <name evidence="5" type="ORF">CLV37_115132</name>
</gene>
<dbReference type="Gene3D" id="1.10.10.10">
    <property type="entry name" value="Winged helix-like DNA-binding domain superfamily/Winged helix DNA-binding domain"/>
    <property type="match status" value="1"/>
</dbReference>
<protein>
    <submittedName>
        <fullName evidence="5">GntR family transcriptional regulator</fullName>
    </submittedName>
</protein>
<keyword evidence="1" id="KW-0805">Transcription regulation</keyword>
<evidence type="ECO:0000256" key="2">
    <source>
        <dbReference type="ARBA" id="ARBA00023125"/>
    </source>
</evidence>
<dbReference type="PANTHER" id="PTHR43537:SF5">
    <property type="entry name" value="UXU OPERON TRANSCRIPTIONAL REGULATOR"/>
    <property type="match status" value="1"/>
</dbReference>
<dbReference type="SMART" id="SM00895">
    <property type="entry name" value="FCD"/>
    <property type="match status" value="1"/>
</dbReference>
<dbReference type="GO" id="GO:0003677">
    <property type="term" value="F:DNA binding"/>
    <property type="evidence" value="ECO:0007669"/>
    <property type="project" value="UniProtKB-KW"/>
</dbReference>
<feature type="domain" description="HTH gntR-type" evidence="4">
    <location>
        <begin position="18"/>
        <end position="85"/>
    </location>
</feature>
<sequence>MTLVDQTRTRRAPAPSRQMLADHVYDAVLDLLIDGELRAGTALGIDALAREFGVSQTPVREALARLESTGLVRRTALKGYRVAPVATPEELVRLMQARLVLEPSLAELAADRLTPQLVADLERAVHDLATAPLGPSFHEFRQYWEADERFHRIIAEATGNEFLLSAYRALGGQIQRFRLFGGGGVTDSDHCVAEHTRVLDGLRTGDPATARAAMAAHITEARDRALGAYDAPDPANA</sequence>
<evidence type="ECO:0000256" key="3">
    <source>
        <dbReference type="ARBA" id="ARBA00023163"/>
    </source>
</evidence>
<dbReference type="InterPro" id="IPR036390">
    <property type="entry name" value="WH_DNA-bd_sf"/>
</dbReference>
<keyword evidence="2" id="KW-0238">DNA-binding</keyword>
<dbReference type="SUPFAM" id="SSF48008">
    <property type="entry name" value="GntR ligand-binding domain-like"/>
    <property type="match status" value="1"/>
</dbReference>
<name>A0A2T0QXV1_9ACTN</name>
<dbReference type="GO" id="GO:0003700">
    <property type="term" value="F:DNA-binding transcription factor activity"/>
    <property type="evidence" value="ECO:0007669"/>
    <property type="project" value="InterPro"/>
</dbReference>
<dbReference type="OrthoDB" id="3289286at2"/>
<dbReference type="Proteomes" id="UP000238083">
    <property type="component" value="Unassembled WGS sequence"/>
</dbReference>
<organism evidence="5 6">
    <name type="scientific">Kineococcus rhizosphaerae</name>
    <dbReference type="NCBI Taxonomy" id="559628"/>
    <lineage>
        <taxon>Bacteria</taxon>
        <taxon>Bacillati</taxon>
        <taxon>Actinomycetota</taxon>
        <taxon>Actinomycetes</taxon>
        <taxon>Kineosporiales</taxon>
        <taxon>Kineosporiaceae</taxon>
        <taxon>Kineococcus</taxon>
    </lineage>
</organism>
<proteinExistence type="predicted"/>
<dbReference type="SUPFAM" id="SSF46785">
    <property type="entry name" value="Winged helix' DNA-binding domain"/>
    <property type="match status" value="1"/>
</dbReference>